<keyword evidence="6" id="KW-0449">Lipoprotein</keyword>
<keyword evidence="3" id="KW-0472">Membrane</keyword>
<dbReference type="PATRIC" id="fig|1461581.3.peg.1412"/>
<evidence type="ECO:0000256" key="5">
    <source>
        <dbReference type="ARBA" id="ARBA00023237"/>
    </source>
</evidence>
<keyword evidence="2" id="KW-0732">Signal</keyword>
<sequence>MKQSIAAFFMLLILVGCGQKGPLFMPEETAGQPVDPAREELTQQPTGN</sequence>
<dbReference type="NCBIfam" id="NF047847">
    <property type="entry name" value="SS_mature_LptM"/>
    <property type="match status" value="1"/>
</dbReference>
<dbReference type="OrthoDB" id="8550022at2"/>
<dbReference type="AlphaFoldDB" id="A0A078MA49"/>
<evidence type="ECO:0000256" key="2">
    <source>
        <dbReference type="ARBA" id="ARBA00022729"/>
    </source>
</evidence>
<protein>
    <recommendedName>
        <fullName evidence="9">Lipoprotein LppL</fullName>
    </recommendedName>
</protein>
<dbReference type="RefSeq" id="WP_158023890.1">
    <property type="nucleotide sequence ID" value="NZ_LK391969.1"/>
</dbReference>
<comment type="subcellular location">
    <subcellularLocation>
        <location evidence="1">Cell outer membrane</location>
        <topology evidence="1">Lipid-anchor</topology>
    </subcellularLocation>
</comment>
<dbReference type="GO" id="GO:0009279">
    <property type="term" value="C:cell outer membrane"/>
    <property type="evidence" value="ECO:0007669"/>
    <property type="project" value="UniProtKB-SubCell"/>
</dbReference>
<reference evidence="8" key="1">
    <citation type="submission" date="2014-07" db="EMBL/GenBank/DDBJ databases">
        <authorList>
            <person name="Urmite Genomes Urmite Genomes"/>
        </authorList>
    </citation>
    <scope>NUCLEOTIDE SEQUENCE</scope>
    <source>
        <strain evidence="8">12M76_air</strain>
    </source>
</reference>
<evidence type="ECO:0000313" key="8">
    <source>
        <dbReference type="EMBL" id="CEA04268.1"/>
    </source>
</evidence>
<gene>
    <name evidence="8" type="ORF">BN1049_01434</name>
</gene>
<dbReference type="PROSITE" id="PS51257">
    <property type="entry name" value="PROKAR_LIPOPROTEIN"/>
    <property type="match status" value="1"/>
</dbReference>
<feature type="region of interest" description="Disordered" evidence="7">
    <location>
        <begin position="26"/>
        <end position="48"/>
    </location>
</feature>
<evidence type="ECO:0000256" key="7">
    <source>
        <dbReference type="SAM" id="MobiDB-lite"/>
    </source>
</evidence>
<keyword evidence="4" id="KW-0564">Palmitate</keyword>
<dbReference type="EMBL" id="LK391969">
    <property type="protein sequence ID" value="CEF26502.1"/>
    <property type="molecule type" value="Genomic_DNA"/>
</dbReference>
<evidence type="ECO:0000256" key="6">
    <source>
        <dbReference type="ARBA" id="ARBA00023288"/>
    </source>
</evidence>
<proteinExistence type="predicted"/>
<evidence type="ECO:0008006" key="9">
    <source>
        <dbReference type="Google" id="ProtNLM"/>
    </source>
</evidence>
<dbReference type="InterPro" id="IPR032831">
    <property type="entry name" value="LptM_cons"/>
</dbReference>
<evidence type="ECO:0000256" key="1">
    <source>
        <dbReference type="ARBA" id="ARBA00004459"/>
    </source>
</evidence>
<evidence type="ECO:0000256" key="3">
    <source>
        <dbReference type="ARBA" id="ARBA00023136"/>
    </source>
</evidence>
<evidence type="ECO:0000256" key="4">
    <source>
        <dbReference type="ARBA" id="ARBA00023139"/>
    </source>
</evidence>
<dbReference type="EMBL" id="LM997413">
    <property type="protein sequence ID" value="CEA04268.1"/>
    <property type="molecule type" value="Genomic_DNA"/>
</dbReference>
<accession>A0A078MA49</accession>
<dbReference type="Pfam" id="PF13627">
    <property type="entry name" value="LptM_cons"/>
    <property type="match status" value="1"/>
</dbReference>
<organism evidence="8">
    <name type="scientific">Pseudomonas saudimassiliensis</name>
    <dbReference type="NCBI Taxonomy" id="1461581"/>
    <lineage>
        <taxon>Bacteria</taxon>
        <taxon>Pseudomonadati</taxon>
        <taxon>Pseudomonadota</taxon>
        <taxon>Gammaproteobacteria</taxon>
        <taxon>Pseudomonadales</taxon>
        <taxon>Pseudomonadaceae</taxon>
        <taxon>Pseudomonas</taxon>
    </lineage>
</organism>
<name>A0A078MA49_9PSED</name>
<keyword evidence="5" id="KW-0998">Cell outer membrane</keyword>